<dbReference type="AlphaFoldDB" id="A0A0D0DKN3"/>
<organism evidence="1 2">
    <name type="scientific">Paxillus rubicundulus Ve08.2h10</name>
    <dbReference type="NCBI Taxonomy" id="930991"/>
    <lineage>
        <taxon>Eukaryota</taxon>
        <taxon>Fungi</taxon>
        <taxon>Dikarya</taxon>
        <taxon>Basidiomycota</taxon>
        <taxon>Agaricomycotina</taxon>
        <taxon>Agaricomycetes</taxon>
        <taxon>Agaricomycetidae</taxon>
        <taxon>Boletales</taxon>
        <taxon>Paxilineae</taxon>
        <taxon>Paxillaceae</taxon>
        <taxon>Paxillus</taxon>
    </lineage>
</organism>
<name>A0A0D0DKN3_9AGAM</name>
<dbReference type="HOGENOM" id="CLU_1787447_0_0_1"/>
<keyword evidence="2" id="KW-1185">Reference proteome</keyword>
<dbReference type="InParanoid" id="A0A0D0DKN3"/>
<evidence type="ECO:0000313" key="1">
    <source>
        <dbReference type="EMBL" id="KIK91768.1"/>
    </source>
</evidence>
<sequence>MDVARGGSVIIMTGWDNHDSRYLCLRLTTKPLSPHGHSISRCQRQVVLRVVAHVYPVHPSLNSQAGLHISLRMKNGARTKSLSNHSDAFSREKGSLSQLSDRYIKLSDIEVWLGVDCGMATTIFQYTDEDLEAKKSGECAFPGHS</sequence>
<dbReference type="EMBL" id="KN825349">
    <property type="protein sequence ID" value="KIK91768.1"/>
    <property type="molecule type" value="Genomic_DNA"/>
</dbReference>
<accession>A0A0D0DKN3</accession>
<dbReference type="Proteomes" id="UP000054538">
    <property type="component" value="Unassembled WGS sequence"/>
</dbReference>
<protein>
    <submittedName>
        <fullName evidence="1">Uncharacterized protein</fullName>
    </submittedName>
</protein>
<proteinExistence type="predicted"/>
<gene>
    <name evidence="1" type="ORF">PAXRUDRAFT_613001</name>
</gene>
<evidence type="ECO:0000313" key="2">
    <source>
        <dbReference type="Proteomes" id="UP000054538"/>
    </source>
</evidence>
<reference evidence="1 2" key="1">
    <citation type="submission" date="2014-04" db="EMBL/GenBank/DDBJ databases">
        <authorList>
            <consortium name="DOE Joint Genome Institute"/>
            <person name="Kuo A."/>
            <person name="Kohler A."/>
            <person name="Jargeat P."/>
            <person name="Nagy L.G."/>
            <person name="Floudas D."/>
            <person name="Copeland A."/>
            <person name="Barry K.W."/>
            <person name="Cichocki N."/>
            <person name="Veneault-Fourrey C."/>
            <person name="LaButti K."/>
            <person name="Lindquist E.A."/>
            <person name="Lipzen A."/>
            <person name="Lundell T."/>
            <person name="Morin E."/>
            <person name="Murat C."/>
            <person name="Sun H."/>
            <person name="Tunlid A."/>
            <person name="Henrissat B."/>
            <person name="Grigoriev I.V."/>
            <person name="Hibbett D.S."/>
            <person name="Martin F."/>
            <person name="Nordberg H.P."/>
            <person name="Cantor M.N."/>
            <person name="Hua S.X."/>
        </authorList>
    </citation>
    <scope>NUCLEOTIDE SEQUENCE [LARGE SCALE GENOMIC DNA]</scope>
    <source>
        <strain evidence="1 2">Ve08.2h10</strain>
    </source>
</reference>
<reference evidence="2" key="2">
    <citation type="submission" date="2015-01" db="EMBL/GenBank/DDBJ databases">
        <title>Evolutionary Origins and Diversification of the Mycorrhizal Mutualists.</title>
        <authorList>
            <consortium name="DOE Joint Genome Institute"/>
            <consortium name="Mycorrhizal Genomics Consortium"/>
            <person name="Kohler A."/>
            <person name="Kuo A."/>
            <person name="Nagy L.G."/>
            <person name="Floudas D."/>
            <person name="Copeland A."/>
            <person name="Barry K.W."/>
            <person name="Cichocki N."/>
            <person name="Veneault-Fourrey C."/>
            <person name="LaButti K."/>
            <person name="Lindquist E.A."/>
            <person name="Lipzen A."/>
            <person name="Lundell T."/>
            <person name="Morin E."/>
            <person name="Murat C."/>
            <person name="Riley R."/>
            <person name="Ohm R."/>
            <person name="Sun H."/>
            <person name="Tunlid A."/>
            <person name="Henrissat B."/>
            <person name="Grigoriev I.V."/>
            <person name="Hibbett D.S."/>
            <person name="Martin F."/>
        </authorList>
    </citation>
    <scope>NUCLEOTIDE SEQUENCE [LARGE SCALE GENOMIC DNA]</scope>
    <source>
        <strain evidence="2">Ve08.2h10</strain>
    </source>
</reference>